<gene>
    <name evidence="1" type="ORF">ACPOL_1173</name>
</gene>
<proteinExistence type="predicted"/>
<keyword evidence="2" id="KW-1185">Reference proteome</keyword>
<dbReference type="AlphaFoldDB" id="A0A2Z5FUI7"/>
<dbReference type="OrthoDB" id="9781413at2"/>
<dbReference type="InterPro" id="IPR036412">
    <property type="entry name" value="HAD-like_sf"/>
</dbReference>
<dbReference type="KEGG" id="abas:ACPOL_1173"/>
<dbReference type="Gene3D" id="3.30.1240.10">
    <property type="match status" value="1"/>
</dbReference>
<name>A0A2Z5FUI7_9BACT</name>
<dbReference type="RefSeq" id="WP_114206140.1">
    <property type="nucleotide sequence ID" value="NZ_CP030840.1"/>
</dbReference>
<dbReference type="NCBIfam" id="TIGR01484">
    <property type="entry name" value="HAD-SF-IIB"/>
    <property type="match status" value="1"/>
</dbReference>
<dbReference type="InterPro" id="IPR023214">
    <property type="entry name" value="HAD_sf"/>
</dbReference>
<dbReference type="PANTHER" id="PTHR10000:SF8">
    <property type="entry name" value="HAD SUPERFAMILY HYDROLASE-LIKE, TYPE 3"/>
    <property type="match status" value="1"/>
</dbReference>
<dbReference type="InterPro" id="IPR006379">
    <property type="entry name" value="HAD-SF_hydro_IIB"/>
</dbReference>
<dbReference type="GO" id="GO:0005829">
    <property type="term" value="C:cytosol"/>
    <property type="evidence" value="ECO:0007669"/>
    <property type="project" value="TreeGrafter"/>
</dbReference>
<dbReference type="PANTHER" id="PTHR10000">
    <property type="entry name" value="PHOSPHOSERINE PHOSPHATASE"/>
    <property type="match status" value="1"/>
</dbReference>
<dbReference type="GO" id="GO:0000287">
    <property type="term" value="F:magnesium ion binding"/>
    <property type="evidence" value="ECO:0007669"/>
    <property type="project" value="TreeGrafter"/>
</dbReference>
<dbReference type="Pfam" id="PF08282">
    <property type="entry name" value="Hydrolase_3"/>
    <property type="match status" value="1"/>
</dbReference>
<dbReference type="CDD" id="cd07516">
    <property type="entry name" value="HAD_Pase"/>
    <property type="match status" value="1"/>
</dbReference>
<accession>A0A2Z5FUI7</accession>
<dbReference type="PROSITE" id="PS01229">
    <property type="entry name" value="COF_2"/>
    <property type="match status" value="1"/>
</dbReference>
<dbReference type="Gene3D" id="3.40.50.1000">
    <property type="entry name" value="HAD superfamily/HAD-like"/>
    <property type="match status" value="1"/>
</dbReference>
<dbReference type="GO" id="GO:0016791">
    <property type="term" value="F:phosphatase activity"/>
    <property type="evidence" value="ECO:0007669"/>
    <property type="project" value="TreeGrafter"/>
</dbReference>
<protein>
    <submittedName>
        <fullName evidence="1">Hydrolase (HAD superfamily)</fullName>
    </submittedName>
</protein>
<sequence length="312" mass="34104">MTSFSGPTRLIAIDIDGTLLPSAGLRISARNQEALRRAEAEGVHIVVATGRRQAYAIPVLELAGLSPETVMISSNGTVTRTFSGRRIDRWLLPTETARALCAELRQFGGTTVFTFDHEGPGELVVDSLQALERSVDKWVEQNRPYIREIHPLELAFDTGLAPVQGMVCGTVEQMRNAEHRLNHSDFVGLIETHRTEYPGNNLSILDILPPGCSKGSAIGRLAATLGVRREEIMAIGDNYNDVEMLDYAGQPVLMGNAPPELLERARRSGWSITATNDQDGVALSIIGALQRNRQWADEEARVLVGPAVVEFP</sequence>
<evidence type="ECO:0000313" key="1">
    <source>
        <dbReference type="EMBL" id="AXC10521.1"/>
    </source>
</evidence>
<organism evidence="1 2">
    <name type="scientific">Acidisarcina polymorpha</name>
    <dbReference type="NCBI Taxonomy" id="2211140"/>
    <lineage>
        <taxon>Bacteria</taxon>
        <taxon>Pseudomonadati</taxon>
        <taxon>Acidobacteriota</taxon>
        <taxon>Terriglobia</taxon>
        <taxon>Terriglobales</taxon>
        <taxon>Acidobacteriaceae</taxon>
        <taxon>Acidisarcina</taxon>
    </lineage>
</organism>
<reference evidence="1 2" key="1">
    <citation type="journal article" date="2018" name="Front. Microbiol.">
        <title>Hydrolytic Capabilities as a Key to Environmental Success: Chitinolytic and Cellulolytic Acidobacteria From Acidic Sub-arctic Soils and Boreal Peatlands.</title>
        <authorList>
            <person name="Belova S.E."/>
            <person name="Ravin N.V."/>
            <person name="Pankratov T.A."/>
            <person name="Rakitin A.L."/>
            <person name="Ivanova A.A."/>
            <person name="Beletsky A.V."/>
            <person name="Mardanov A.V."/>
            <person name="Sinninghe Damste J.S."/>
            <person name="Dedysh S.N."/>
        </authorList>
    </citation>
    <scope>NUCLEOTIDE SEQUENCE [LARGE SCALE GENOMIC DNA]</scope>
    <source>
        <strain evidence="1 2">SBC82</strain>
    </source>
</reference>
<dbReference type="SFLD" id="SFLDG01140">
    <property type="entry name" value="C2.B:_Phosphomannomutase_and_P"/>
    <property type="match status" value="1"/>
</dbReference>
<dbReference type="Proteomes" id="UP000253606">
    <property type="component" value="Chromosome"/>
</dbReference>
<keyword evidence="1" id="KW-0378">Hydrolase</keyword>
<dbReference type="EMBL" id="CP030840">
    <property type="protein sequence ID" value="AXC10521.1"/>
    <property type="molecule type" value="Genomic_DNA"/>
</dbReference>
<evidence type="ECO:0000313" key="2">
    <source>
        <dbReference type="Proteomes" id="UP000253606"/>
    </source>
</evidence>
<dbReference type="SUPFAM" id="SSF56784">
    <property type="entry name" value="HAD-like"/>
    <property type="match status" value="1"/>
</dbReference>
<dbReference type="SFLD" id="SFLDS00003">
    <property type="entry name" value="Haloacid_Dehalogenase"/>
    <property type="match status" value="1"/>
</dbReference>